<name>A0A9W9DYR0_9AGAR</name>
<proteinExistence type="predicted"/>
<dbReference type="EMBL" id="JANVFS010000005">
    <property type="protein sequence ID" value="KAJ4492157.1"/>
    <property type="molecule type" value="Genomic_DNA"/>
</dbReference>
<gene>
    <name evidence="1" type="ORF">C8J55DRAFT_556602</name>
</gene>
<accession>A0A9W9DYR0</accession>
<sequence>MTTFHSTFINPWLRIDLNLPKYDPDYRDLPEYVWNRPSYDEEKRQLLADGWEEAEVDHAVKERNHFREYVRRHIRNRKYYSKNFATLRLKSQIYNEKRSHQLHNAAPDVKAAAKDRHRKSQEKYRIKNREKLAFKERECREVQRAWRVLNSELETEGAPGVIEEE</sequence>
<evidence type="ECO:0000313" key="1">
    <source>
        <dbReference type="EMBL" id="KAJ4492157.1"/>
    </source>
</evidence>
<protein>
    <submittedName>
        <fullName evidence="1">Uncharacterized protein</fullName>
    </submittedName>
</protein>
<reference evidence="1" key="2">
    <citation type="journal article" date="2023" name="Proc. Natl. Acad. Sci. U.S.A.">
        <title>A global phylogenomic analysis of the shiitake genus Lentinula.</title>
        <authorList>
            <person name="Sierra-Patev S."/>
            <person name="Min B."/>
            <person name="Naranjo-Ortiz M."/>
            <person name="Looney B."/>
            <person name="Konkel Z."/>
            <person name="Slot J.C."/>
            <person name="Sakamoto Y."/>
            <person name="Steenwyk J.L."/>
            <person name="Rokas A."/>
            <person name="Carro J."/>
            <person name="Camarero S."/>
            <person name="Ferreira P."/>
            <person name="Molpeceres G."/>
            <person name="Ruiz-Duenas F.J."/>
            <person name="Serrano A."/>
            <person name="Henrissat B."/>
            <person name="Drula E."/>
            <person name="Hughes K.W."/>
            <person name="Mata J.L."/>
            <person name="Ishikawa N.K."/>
            <person name="Vargas-Isla R."/>
            <person name="Ushijima S."/>
            <person name="Smith C.A."/>
            <person name="Donoghue J."/>
            <person name="Ahrendt S."/>
            <person name="Andreopoulos W."/>
            <person name="He G."/>
            <person name="LaButti K."/>
            <person name="Lipzen A."/>
            <person name="Ng V."/>
            <person name="Riley R."/>
            <person name="Sandor L."/>
            <person name="Barry K."/>
            <person name="Martinez A.T."/>
            <person name="Xiao Y."/>
            <person name="Gibbons J.G."/>
            <person name="Terashima K."/>
            <person name="Grigoriev I.V."/>
            <person name="Hibbett D."/>
        </authorList>
    </citation>
    <scope>NUCLEOTIDE SEQUENCE</scope>
    <source>
        <strain evidence="1">Sp2 HRB7682 ss15</strain>
    </source>
</reference>
<organism evidence="1 2">
    <name type="scientific">Lentinula lateritia</name>
    <dbReference type="NCBI Taxonomy" id="40482"/>
    <lineage>
        <taxon>Eukaryota</taxon>
        <taxon>Fungi</taxon>
        <taxon>Dikarya</taxon>
        <taxon>Basidiomycota</taxon>
        <taxon>Agaricomycotina</taxon>
        <taxon>Agaricomycetes</taxon>
        <taxon>Agaricomycetidae</taxon>
        <taxon>Agaricales</taxon>
        <taxon>Marasmiineae</taxon>
        <taxon>Omphalotaceae</taxon>
        <taxon>Lentinula</taxon>
    </lineage>
</organism>
<evidence type="ECO:0000313" key="2">
    <source>
        <dbReference type="Proteomes" id="UP001150238"/>
    </source>
</evidence>
<comment type="caution">
    <text evidence="1">The sequence shown here is derived from an EMBL/GenBank/DDBJ whole genome shotgun (WGS) entry which is preliminary data.</text>
</comment>
<reference evidence="1" key="1">
    <citation type="submission" date="2022-08" db="EMBL/GenBank/DDBJ databases">
        <authorList>
            <consortium name="DOE Joint Genome Institute"/>
            <person name="Min B."/>
            <person name="Riley R."/>
            <person name="Sierra-Patev S."/>
            <person name="Naranjo-Ortiz M."/>
            <person name="Looney B."/>
            <person name="Konkel Z."/>
            <person name="Slot J.C."/>
            <person name="Sakamoto Y."/>
            <person name="Steenwyk J.L."/>
            <person name="Rokas A."/>
            <person name="Carro J."/>
            <person name="Camarero S."/>
            <person name="Ferreira P."/>
            <person name="Molpeceres G."/>
            <person name="Ruiz-Duenas F.J."/>
            <person name="Serrano A."/>
            <person name="Henrissat B."/>
            <person name="Drula E."/>
            <person name="Hughes K.W."/>
            <person name="Mata J.L."/>
            <person name="Ishikawa N.K."/>
            <person name="Vargas-Isla R."/>
            <person name="Ushijima S."/>
            <person name="Smith C.A."/>
            <person name="Ahrendt S."/>
            <person name="Andreopoulos W."/>
            <person name="He G."/>
            <person name="Labutti K."/>
            <person name="Lipzen A."/>
            <person name="Ng V."/>
            <person name="Sandor L."/>
            <person name="Barry K."/>
            <person name="Martinez A.T."/>
            <person name="Xiao Y."/>
            <person name="Gibbons J.G."/>
            <person name="Terashima K."/>
            <person name="Hibbett D.S."/>
            <person name="Grigoriev I.V."/>
        </authorList>
    </citation>
    <scope>NUCLEOTIDE SEQUENCE</scope>
    <source>
        <strain evidence="1">Sp2 HRB7682 ss15</strain>
    </source>
</reference>
<dbReference type="Proteomes" id="UP001150238">
    <property type="component" value="Unassembled WGS sequence"/>
</dbReference>
<dbReference type="AlphaFoldDB" id="A0A9W9DYR0"/>